<dbReference type="PANTHER" id="PTHR11205">
    <property type="entry name" value="RIBOSOMAL PROTEIN S7"/>
    <property type="match status" value="1"/>
</dbReference>
<dbReference type="SUPFAM" id="SSF47973">
    <property type="entry name" value="Ribosomal protein S7"/>
    <property type="match status" value="1"/>
</dbReference>
<keyword evidence="6" id="KW-0820">tRNA-binding</keyword>
<proteinExistence type="inferred from homology"/>
<dbReference type="InterPro" id="IPR000235">
    <property type="entry name" value="Ribosomal_uS7"/>
</dbReference>
<dbReference type="GO" id="GO:0006412">
    <property type="term" value="P:translation"/>
    <property type="evidence" value="ECO:0007669"/>
    <property type="project" value="UniProtKB-UniRule"/>
</dbReference>
<dbReference type="InterPro" id="IPR005717">
    <property type="entry name" value="Ribosomal_uS7_bac/org-type"/>
</dbReference>
<dbReference type="Gene3D" id="1.10.455.10">
    <property type="entry name" value="Ribosomal protein S7 domain"/>
    <property type="match status" value="1"/>
</dbReference>
<dbReference type="CDD" id="cd14869">
    <property type="entry name" value="uS7_Bacteria"/>
    <property type="match status" value="1"/>
</dbReference>
<evidence type="ECO:0000259" key="8">
    <source>
        <dbReference type="Pfam" id="PF00177"/>
    </source>
</evidence>
<dbReference type="GO" id="GO:0015935">
    <property type="term" value="C:small ribosomal subunit"/>
    <property type="evidence" value="ECO:0007669"/>
    <property type="project" value="InterPro"/>
</dbReference>
<comment type="subunit">
    <text evidence="6">Part of the 30S ribosomal subunit. Contacts proteins S9 and S11.</text>
</comment>
<name>A0A0C1VJW0_9ENTR</name>
<dbReference type="Pfam" id="PF00177">
    <property type="entry name" value="Ribosomal_S7"/>
    <property type="match status" value="1"/>
</dbReference>
<dbReference type="GO" id="GO:0000049">
    <property type="term" value="F:tRNA binding"/>
    <property type="evidence" value="ECO:0007669"/>
    <property type="project" value="UniProtKB-UniRule"/>
</dbReference>
<dbReference type="InterPro" id="IPR023798">
    <property type="entry name" value="Ribosomal_uS7_dom"/>
</dbReference>
<evidence type="ECO:0000256" key="1">
    <source>
        <dbReference type="ARBA" id="ARBA00007151"/>
    </source>
</evidence>
<keyword evidence="2 6" id="KW-0699">rRNA-binding</keyword>
<dbReference type="AlphaFoldDB" id="A0A0C1VJW0"/>
<keyword evidence="3 6" id="KW-0694">RNA-binding</keyword>
<dbReference type="GO" id="GO:0019843">
    <property type="term" value="F:rRNA binding"/>
    <property type="evidence" value="ECO:0007669"/>
    <property type="project" value="UniProtKB-UniRule"/>
</dbReference>
<dbReference type="InterPro" id="IPR020606">
    <property type="entry name" value="Ribosomal_uS7_CS"/>
</dbReference>
<evidence type="ECO:0000256" key="5">
    <source>
        <dbReference type="ARBA" id="ARBA00023274"/>
    </source>
</evidence>
<dbReference type="EMBL" id="AWXV01000002">
    <property type="protein sequence ID" value="KIE64150.1"/>
    <property type="molecule type" value="Genomic_DNA"/>
</dbReference>
<comment type="caution">
    <text evidence="9">The sequence shown here is derived from an EMBL/GenBank/DDBJ whole genome shotgun (WGS) entry which is preliminary data.</text>
</comment>
<organism evidence="9 10">
    <name type="scientific">Candidatus Riesia pediculischaeffi PTSU</name>
    <dbReference type="NCBI Taxonomy" id="1401651"/>
    <lineage>
        <taxon>Bacteria</taxon>
        <taxon>Pseudomonadati</taxon>
        <taxon>Pseudomonadota</taxon>
        <taxon>Gammaproteobacteria</taxon>
        <taxon>Enterobacterales</taxon>
        <taxon>Enterobacteriaceae</taxon>
        <taxon>Candidatus Riesia</taxon>
    </lineage>
</organism>
<dbReference type="PIRSF" id="PIRSF002122">
    <property type="entry name" value="RPS7p_RPS7a_RPS5e_RPS7o"/>
    <property type="match status" value="1"/>
</dbReference>
<gene>
    <name evidence="6" type="primary">rpsG</name>
    <name evidence="9" type="ORF">P689_119121</name>
</gene>
<evidence type="ECO:0000313" key="9">
    <source>
        <dbReference type="EMBL" id="KIE64150.1"/>
    </source>
</evidence>
<sequence>MPRKKITLKRKISPDFKYHSTLLTKFMNILMKNGKKSVAESIVYKSLNILSKRVNMNQIDSFEMSLSNVRPTIEVKSRRVGGSTYQVPVEIRSVRRDALAMRWIINSARKRKDKSMILKLTNELKDAIEQKGSAIRKKEEMHKIAEANKAFAHYRW</sequence>
<dbReference type="RefSeq" id="WP_039719527.1">
    <property type="nucleotide sequence ID" value="NZ_AWXV01000002.1"/>
</dbReference>
<evidence type="ECO:0000256" key="3">
    <source>
        <dbReference type="ARBA" id="ARBA00022884"/>
    </source>
</evidence>
<comment type="similarity">
    <text evidence="1 6 7">Belongs to the universal ribosomal protein uS7 family.</text>
</comment>
<evidence type="ECO:0000256" key="4">
    <source>
        <dbReference type="ARBA" id="ARBA00022980"/>
    </source>
</evidence>
<evidence type="ECO:0000313" key="10">
    <source>
        <dbReference type="Proteomes" id="UP000054529"/>
    </source>
</evidence>
<dbReference type="PROSITE" id="PS00052">
    <property type="entry name" value="RIBOSOMAL_S7"/>
    <property type="match status" value="1"/>
</dbReference>
<dbReference type="PATRIC" id="fig|1401651.3.peg.150"/>
<comment type="function">
    <text evidence="6">One of the primary rRNA binding proteins, it binds directly to 16S rRNA where it nucleates assembly of the head domain of the 30S subunit. Is located at the subunit interface close to the decoding center, probably blocks exit of the E-site tRNA.</text>
</comment>
<reference evidence="9 10" key="1">
    <citation type="journal article" date="2014" name="G3 (Bethesda)">
        <title>Genome sequence of Candidatus Riesia pediculischaeffi, endosymbiont of chimpanzee lice, and genomic comparison of recently acquired endosymbionts from human and chimpanzee lice.</title>
        <authorList>
            <person name="Boyd B.M."/>
            <person name="Allen J.M."/>
            <person name="de Crecy-Lagard V."/>
            <person name="Reed D.L."/>
        </authorList>
    </citation>
    <scope>NUCLEOTIDE SEQUENCE [LARGE SCALE GENOMIC DNA]</scope>
    <source>
        <strain evidence="9 10">PTSU</strain>
    </source>
</reference>
<protein>
    <recommendedName>
        <fullName evidence="6">Small ribosomal subunit protein uS7</fullName>
    </recommendedName>
</protein>
<accession>A0A0C1VJW0</accession>
<evidence type="ECO:0000256" key="2">
    <source>
        <dbReference type="ARBA" id="ARBA00022730"/>
    </source>
</evidence>
<keyword evidence="4 6" id="KW-0689">Ribosomal protein</keyword>
<dbReference type="GO" id="GO:0003735">
    <property type="term" value="F:structural constituent of ribosome"/>
    <property type="evidence" value="ECO:0007669"/>
    <property type="project" value="InterPro"/>
</dbReference>
<dbReference type="FunFam" id="1.10.455.10:FF:000001">
    <property type="entry name" value="30S ribosomal protein S7"/>
    <property type="match status" value="1"/>
</dbReference>
<feature type="domain" description="Small ribosomal subunit protein uS7" evidence="8">
    <location>
        <begin position="2"/>
        <end position="149"/>
    </location>
</feature>
<evidence type="ECO:0000256" key="6">
    <source>
        <dbReference type="HAMAP-Rule" id="MF_00480"/>
    </source>
</evidence>
<dbReference type="InterPro" id="IPR036823">
    <property type="entry name" value="Ribosomal_uS7_dom_sf"/>
</dbReference>
<dbReference type="Proteomes" id="UP000054529">
    <property type="component" value="Unassembled WGS sequence"/>
</dbReference>
<dbReference type="HOGENOM" id="CLU_072226_1_1_6"/>
<dbReference type="OrthoDB" id="9807653at2"/>
<dbReference type="HAMAP" id="MF_00480_B">
    <property type="entry name" value="Ribosomal_uS7_B"/>
    <property type="match status" value="1"/>
</dbReference>
<dbReference type="NCBIfam" id="TIGR01029">
    <property type="entry name" value="rpsG_bact"/>
    <property type="match status" value="1"/>
</dbReference>
<keyword evidence="5 6" id="KW-0687">Ribonucleoprotein</keyword>
<evidence type="ECO:0000256" key="7">
    <source>
        <dbReference type="RuleBase" id="RU003619"/>
    </source>
</evidence>